<accession>A0A7Y3T2I8</accession>
<proteinExistence type="predicted"/>
<name>A0A7Y3T2I8_9CLOT</name>
<dbReference type="AlphaFoldDB" id="A0A7Y3T2I8"/>
<protein>
    <submittedName>
        <fullName evidence="1">Uncharacterized protein</fullName>
    </submittedName>
</protein>
<reference evidence="1 2" key="1">
    <citation type="submission" date="2020-05" db="EMBL/GenBank/DDBJ databases">
        <title>Complete genome of Clostridium estertheticum subspecies estertheticum, isolated from Vacuum packed lamb meat from New Zealand imported to Switzerland.</title>
        <authorList>
            <person name="Wambui J."/>
            <person name="Stevens M.J.A."/>
            <person name="Stephan R."/>
        </authorList>
    </citation>
    <scope>NUCLEOTIDE SEQUENCE [LARGE SCALE GENOMIC DNA]</scope>
    <source>
        <strain evidence="1 2">CEST001</strain>
    </source>
</reference>
<dbReference type="Proteomes" id="UP000531659">
    <property type="component" value="Unassembled WGS sequence"/>
</dbReference>
<evidence type="ECO:0000313" key="2">
    <source>
        <dbReference type="Proteomes" id="UP000531659"/>
    </source>
</evidence>
<dbReference type="RefSeq" id="WP_171298689.1">
    <property type="nucleotide sequence ID" value="NZ_CP087099.1"/>
</dbReference>
<dbReference type="EMBL" id="JABEYB010000018">
    <property type="protein sequence ID" value="NNU78109.1"/>
    <property type="molecule type" value="Genomic_DNA"/>
</dbReference>
<evidence type="ECO:0000313" key="1">
    <source>
        <dbReference type="EMBL" id="NNU78109.1"/>
    </source>
</evidence>
<comment type="caution">
    <text evidence="1">The sequence shown here is derived from an EMBL/GenBank/DDBJ whole genome shotgun (WGS) entry which is preliminary data.</text>
</comment>
<gene>
    <name evidence="1" type="ORF">HLQ16_19540</name>
</gene>
<sequence length="98" mass="11438">MSKDVYTKSNSYSAYENFECKKPIKLSLKLTEINQHKITGKIFAYMIYDFDVLDATGKSVAGSRRIPVVFTVRETNGNLYIEDTHEYLYRDPVPKIYR</sequence>
<organism evidence="1 2">
    <name type="scientific">Clostridium estertheticum</name>
    <dbReference type="NCBI Taxonomy" id="238834"/>
    <lineage>
        <taxon>Bacteria</taxon>
        <taxon>Bacillati</taxon>
        <taxon>Bacillota</taxon>
        <taxon>Clostridia</taxon>
        <taxon>Eubacteriales</taxon>
        <taxon>Clostridiaceae</taxon>
        <taxon>Clostridium</taxon>
    </lineage>
</organism>